<dbReference type="GO" id="GO:0005886">
    <property type="term" value="C:plasma membrane"/>
    <property type="evidence" value="ECO:0007669"/>
    <property type="project" value="UniProtKB-SubCell"/>
</dbReference>
<evidence type="ECO:0000256" key="6">
    <source>
        <dbReference type="ARBA" id="ARBA00023098"/>
    </source>
</evidence>
<comment type="caution">
    <text evidence="11">The sequence shown here is derived from an EMBL/GenBank/DDBJ whole genome shotgun (WGS) entry which is preliminary data.</text>
</comment>
<keyword evidence="3 10" id="KW-0808">Transferase</keyword>
<name>A0A660S649_UNCT6</name>
<evidence type="ECO:0000256" key="9">
    <source>
        <dbReference type="ARBA" id="ARBA00023264"/>
    </source>
</evidence>
<dbReference type="Pfam" id="PF02660">
    <property type="entry name" value="G3P_acyltransf"/>
    <property type="match status" value="1"/>
</dbReference>
<dbReference type="EMBL" id="QNBC01000096">
    <property type="protein sequence ID" value="RKX65336.1"/>
    <property type="molecule type" value="Genomic_DNA"/>
</dbReference>
<evidence type="ECO:0000256" key="1">
    <source>
        <dbReference type="ARBA" id="ARBA00022475"/>
    </source>
</evidence>
<dbReference type="PANTHER" id="PTHR30309:SF0">
    <property type="entry name" value="GLYCEROL-3-PHOSPHATE ACYLTRANSFERASE-RELATED"/>
    <property type="match status" value="1"/>
</dbReference>
<keyword evidence="8 10" id="KW-0594">Phospholipid biosynthesis</keyword>
<evidence type="ECO:0000256" key="7">
    <source>
        <dbReference type="ARBA" id="ARBA00023136"/>
    </source>
</evidence>
<comment type="subunit">
    <text evidence="10">Probably interacts with PlsX.</text>
</comment>
<comment type="caution">
    <text evidence="10">Lacks conserved residue(s) required for the propagation of feature annotation.</text>
</comment>
<feature type="transmembrane region" description="Helical" evidence="10">
    <location>
        <begin position="279"/>
        <end position="297"/>
    </location>
</feature>
<dbReference type="EC" id="2.3.1.275" evidence="10"/>
<comment type="catalytic activity">
    <reaction evidence="10">
        <text>an acyl phosphate + sn-glycerol 3-phosphate = a 1-acyl-sn-glycero-3-phosphate + phosphate</text>
        <dbReference type="Rhea" id="RHEA:34075"/>
        <dbReference type="ChEBI" id="CHEBI:43474"/>
        <dbReference type="ChEBI" id="CHEBI:57597"/>
        <dbReference type="ChEBI" id="CHEBI:57970"/>
        <dbReference type="ChEBI" id="CHEBI:59918"/>
        <dbReference type="EC" id="2.3.1.275"/>
    </reaction>
</comment>
<feature type="transmembrane region" description="Helical" evidence="10">
    <location>
        <begin position="251"/>
        <end position="267"/>
    </location>
</feature>
<reference evidence="11 12" key="1">
    <citation type="submission" date="2018-06" db="EMBL/GenBank/DDBJ databases">
        <title>Extensive metabolic versatility and redundancy in microbially diverse, dynamic hydrothermal sediments.</title>
        <authorList>
            <person name="Dombrowski N."/>
            <person name="Teske A."/>
            <person name="Baker B.J."/>
        </authorList>
    </citation>
    <scope>NUCLEOTIDE SEQUENCE [LARGE SCALE GENOMIC DNA]</scope>
    <source>
        <strain evidence="11">B35_G9</strain>
    </source>
</reference>
<evidence type="ECO:0000256" key="3">
    <source>
        <dbReference type="ARBA" id="ARBA00022679"/>
    </source>
</evidence>
<sequence>MYLLPFVFSYLIGTISPGFFITKFYKHIDIRKFGAKYTGATNVYRIAGFLPAILTGLIDFAKGVIAISLSFLFWEYITPNQYNSYFLLIAALFTIIGHIFPFYLNFKGGRGAATSYGVLLVSLIMLIYEGYPLAPVLWLVFYTLVLFFILHAFSFSGFVIDIAALFVFSLFYFQSGSLKQSLMVPPNILFYILQTSIGVIILSSVYTYCSRKSLGIKLKNSKEAFLKSRIIFYFYILLIPLLQLIEGKIIPISILSIFAVVLLSFVIRNRYSSSITSEFMKSALYFSLALIIIQLFLKNEYKLAISLPFSIAYILSDLINRYTGVIYLFNKKRTLESAVAFFAFFLLAALVINTSLSLPIIVIITVALISTILFFSLKYQLEFLLIPLLLSIATTFL</sequence>
<accession>A0A660S649</accession>
<comment type="subcellular location">
    <subcellularLocation>
        <location evidence="10">Cell membrane</location>
        <topology evidence="10">Multi-pass membrane protein</topology>
    </subcellularLocation>
</comment>
<feature type="transmembrane region" description="Helical" evidence="10">
    <location>
        <begin position="188"/>
        <end position="209"/>
    </location>
</feature>
<feature type="transmembrane region" description="Helical" evidence="10">
    <location>
        <begin position="6"/>
        <end position="25"/>
    </location>
</feature>
<keyword evidence="4 10" id="KW-0812">Transmembrane</keyword>
<dbReference type="GO" id="GO:0008654">
    <property type="term" value="P:phospholipid biosynthetic process"/>
    <property type="evidence" value="ECO:0007669"/>
    <property type="project" value="UniProtKB-UniRule"/>
</dbReference>
<feature type="transmembrane region" description="Helical" evidence="10">
    <location>
        <begin position="111"/>
        <end position="128"/>
    </location>
</feature>
<dbReference type="PANTHER" id="PTHR30309">
    <property type="entry name" value="INNER MEMBRANE PROTEIN YGIH"/>
    <property type="match status" value="1"/>
</dbReference>
<feature type="transmembrane region" description="Helical" evidence="10">
    <location>
        <begin position="303"/>
        <end position="322"/>
    </location>
</feature>
<keyword evidence="7 10" id="KW-0472">Membrane</keyword>
<feature type="transmembrane region" description="Helical" evidence="10">
    <location>
        <begin position="85"/>
        <end position="104"/>
    </location>
</feature>
<comment type="pathway">
    <text evidence="10">Lipid metabolism; phospholipid metabolism.</text>
</comment>
<feature type="transmembrane region" description="Helical" evidence="10">
    <location>
        <begin position="230"/>
        <end position="245"/>
    </location>
</feature>
<feature type="transmembrane region" description="Helical" evidence="10">
    <location>
        <begin position="134"/>
        <end position="153"/>
    </location>
</feature>
<keyword evidence="1 10" id="KW-1003">Cell membrane</keyword>
<keyword evidence="2 10" id="KW-0444">Lipid biosynthesis</keyword>
<dbReference type="SMART" id="SM01207">
    <property type="entry name" value="G3P_acyltransf"/>
    <property type="match status" value="1"/>
</dbReference>
<proteinExistence type="inferred from homology"/>
<evidence type="ECO:0000256" key="8">
    <source>
        <dbReference type="ARBA" id="ARBA00023209"/>
    </source>
</evidence>
<evidence type="ECO:0000313" key="11">
    <source>
        <dbReference type="EMBL" id="RKX65336.1"/>
    </source>
</evidence>
<protein>
    <recommendedName>
        <fullName evidence="10">Glycerol-3-phosphate acyltransferase</fullName>
    </recommendedName>
    <alternativeName>
        <fullName evidence="10">Acyl-PO4 G3P acyltransferase</fullName>
    </alternativeName>
    <alternativeName>
        <fullName evidence="10">Acyl-phosphate--glycerol-3-phosphate acyltransferase</fullName>
    </alternativeName>
    <alternativeName>
        <fullName evidence="10">G3P acyltransferase</fullName>
        <shortName evidence="10">GPAT</shortName>
        <ecNumber evidence="10">2.3.1.275</ecNumber>
    </alternativeName>
    <alternativeName>
        <fullName evidence="10">Lysophosphatidic acid synthase</fullName>
        <shortName evidence="10">LPA synthase</shortName>
    </alternativeName>
</protein>
<dbReference type="GO" id="GO:0043772">
    <property type="term" value="F:acyl-phosphate glycerol-3-phosphate acyltransferase activity"/>
    <property type="evidence" value="ECO:0007669"/>
    <property type="project" value="UniProtKB-UniRule"/>
</dbReference>
<organism evidence="11 12">
    <name type="scientific">candidate division TA06 bacterium</name>
    <dbReference type="NCBI Taxonomy" id="2250710"/>
    <lineage>
        <taxon>Bacteria</taxon>
        <taxon>Bacteria division TA06</taxon>
    </lineage>
</organism>
<dbReference type="UniPathway" id="UPA00085"/>
<evidence type="ECO:0000256" key="2">
    <source>
        <dbReference type="ARBA" id="ARBA00022516"/>
    </source>
</evidence>
<evidence type="ECO:0000256" key="4">
    <source>
        <dbReference type="ARBA" id="ARBA00022692"/>
    </source>
</evidence>
<comment type="function">
    <text evidence="10">Catalyzes the transfer of an acyl group from acyl-phosphate (acyl-PO(4)) to glycerol-3-phosphate (G3P) to form lysophosphatidic acid (LPA). This enzyme utilizes acyl-phosphate as fatty acyl donor, but not acyl-CoA or acyl-ACP.</text>
</comment>
<evidence type="ECO:0000256" key="5">
    <source>
        <dbReference type="ARBA" id="ARBA00022989"/>
    </source>
</evidence>
<keyword evidence="6 10" id="KW-0443">Lipid metabolism</keyword>
<evidence type="ECO:0000313" key="12">
    <source>
        <dbReference type="Proteomes" id="UP000282321"/>
    </source>
</evidence>
<dbReference type="AlphaFoldDB" id="A0A660S649"/>
<dbReference type="HAMAP" id="MF_01043">
    <property type="entry name" value="PlsY"/>
    <property type="match status" value="1"/>
</dbReference>
<gene>
    <name evidence="10" type="primary">plsY</name>
    <name evidence="11" type="ORF">DRP44_06550</name>
</gene>
<dbReference type="Proteomes" id="UP000282321">
    <property type="component" value="Unassembled WGS sequence"/>
</dbReference>
<feature type="transmembrane region" description="Helical" evidence="10">
    <location>
        <begin position="46"/>
        <end position="73"/>
    </location>
</feature>
<feature type="transmembrane region" description="Helical" evidence="10">
    <location>
        <begin position="334"/>
        <end position="352"/>
    </location>
</feature>
<dbReference type="InterPro" id="IPR003811">
    <property type="entry name" value="G3P_acylTferase_PlsY"/>
</dbReference>
<keyword evidence="5 10" id="KW-1133">Transmembrane helix</keyword>
<feature type="transmembrane region" description="Helical" evidence="10">
    <location>
        <begin position="158"/>
        <end position="176"/>
    </location>
</feature>
<evidence type="ECO:0000256" key="10">
    <source>
        <dbReference type="HAMAP-Rule" id="MF_01043"/>
    </source>
</evidence>
<comment type="similarity">
    <text evidence="10">Belongs to the PlsY family.</text>
</comment>
<keyword evidence="9 10" id="KW-1208">Phospholipid metabolism</keyword>